<feature type="transmembrane region" description="Helical" evidence="6">
    <location>
        <begin position="377"/>
        <end position="398"/>
    </location>
</feature>
<dbReference type="Gene3D" id="1.20.1250.20">
    <property type="entry name" value="MFS general substrate transporter like domains"/>
    <property type="match status" value="1"/>
</dbReference>
<feature type="transmembrane region" description="Helical" evidence="6">
    <location>
        <begin position="73"/>
        <end position="90"/>
    </location>
</feature>
<feature type="transmembrane region" description="Helical" evidence="6">
    <location>
        <begin position="255"/>
        <end position="278"/>
    </location>
</feature>
<name>A0ABX0J0X5_9BACL</name>
<reference evidence="8" key="1">
    <citation type="submission" date="2020-03" db="EMBL/GenBank/DDBJ databases">
        <title>Draft sequencing of Paenibacilllus sp. S3N08.</title>
        <authorList>
            <person name="Kim D.-U."/>
        </authorList>
    </citation>
    <scope>NUCLEOTIDE SEQUENCE</scope>
    <source>
        <strain evidence="8">S3N08</strain>
    </source>
</reference>
<keyword evidence="2" id="KW-0813">Transport</keyword>
<dbReference type="PANTHER" id="PTHR23526:SF2">
    <property type="entry name" value="MAJOR FACILITATOR SUPERFAMILY (MFS) PROFILE DOMAIN-CONTAINING PROTEIN"/>
    <property type="match status" value="1"/>
</dbReference>
<sequence length="418" mass="45811">MPSLDLYRKVGIYGGGLFFAITGMAQPFFTLYAQEVGASTSAIGFMVTLRSLLPIFIAMPAGQMIDSIGPMKMLKWGSLLLILSLFTTYYGNGLWMLSLSQFFMGASIVIMASALQVLVSDGEKNKRNENINKYSMWMSGGGMLGPLVGGGVVSLFASELMGYKTSFLISGIASIGFLIFILVISRNYPHPDPNQAEIKPRDIIRVKGIVDSYTSGWHLTKIRAVQFGLIGTFLIMYIQALYMSFMPLYMKELGYSTFVISIVLAIRGLAGMLSRYALNWIMKRTHLERILTIAGMIASVCVLLTPLAGLHIVGIIVLVLIMGSAVGVNLPVSIMIVVNDTKDSDRGKLMGLRLLTNRFSQILSPAMFGILGQTLGLSFAFFTGGIFLVSMMFGFSLYTSKNWNLKTDARDKVQAAKR</sequence>
<evidence type="ECO:0000256" key="3">
    <source>
        <dbReference type="ARBA" id="ARBA00022692"/>
    </source>
</evidence>
<feature type="transmembrane region" description="Helical" evidence="6">
    <location>
        <begin position="290"/>
        <end position="309"/>
    </location>
</feature>
<feature type="transmembrane region" description="Helical" evidence="6">
    <location>
        <begin position="315"/>
        <end position="338"/>
    </location>
</feature>
<feature type="transmembrane region" description="Helical" evidence="6">
    <location>
        <begin position="12"/>
        <end position="32"/>
    </location>
</feature>
<dbReference type="SUPFAM" id="SSF103473">
    <property type="entry name" value="MFS general substrate transporter"/>
    <property type="match status" value="1"/>
</dbReference>
<dbReference type="Pfam" id="PF07690">
    <property type="entry name" value="MFS_1"/>
    <property type="match status" value="1"/>
</dbReference>
<proteinExistence type="predicted"/>
<dbReference type="InterPro" id="IPR036259">
    <property type="entry name" value="MFS_trans_sf"/>
</dbReference>
<evidence type="ECO:0000256" key="6">
    <source>
        <dbReference type="SAM" id="Phobius"/>
    </source>
</evidence>
<evidence type="ECO:0000256" key="1">
    <source>
        <dbReference type="ARBA" id="ARBA00004651"/>
    </source>
</evidence>
<dbReference type="InterPro" id="IPR011701">
    <property type="entry name" value="MFS"/>
</dbReference>
<dbReference type="InterPro" id="IPR020846">
    <property type="entry name" value="MFS_dom"/>
</dbReference>
<keyword evidence="5 6" id="KW-0472">Membrane</keyword>
<evidence type="ECO:0000259" key="7">
    <source>
        <dbReference type="PROSITE" id="PS50850"/>
    </source>
</evidence>
<keyword evidence="9" id="KW-1185">Reference proteome</keyword>
<organism evidence="8 9">
    <name type="scientific">Paenibacillus agricola</name>
    <dbReference type="NCBI Taxonomy" id="2716264"/>
    <lineage>
        <taxon>Bacteria</taxon>
        <taxon>Bacillati</taxon>
        <taxon>Bacillota</taxon>
        <taxon>Bacilli</taxon>
        <taxon>Bacillales</taxon>
        <taxon>Paenibacillaceae</taxon>
        <taxon>Paenibacillus</taxon>
    </lineage>
</organism>
<keyword evidence="3 6" id="KW-0812">Transmembrane</keyword>
<dbReference type="PROSITE" id="PS50850">
    <property type="entry name" value="MFS"/>
    <property type="match status" value="1"/>
</dbReference>
<accession>A0ABX0J0X5</accession>
<feature type="domain" description="Major facilitator superfamily (MFS) profile" evidence="7">
    <location>
        <begin position="1"/>
        <end position="402"/>
    </location>
</feature>
<feature type="transmembrane region" description="Helical" evidence="6">
    <location>
        <begin position="163"/>
        <end position="184"/>
    </location>
</feature>
<protein>
    <submittedName>
        <fullName evidence="8">MFS transporter</fullName>
    </submittedName>
</protein>
<comment type="subcellular location">
    <subcellularLocation>
        <location evidence="1">Cell membrane</location>
        <topology evidence="1">Multi-pass membrane protein</topology>
    </subcellularLocation>
</comment>
<evidence type="ECO:0000313" key="9">
    <source>
        <dbReference type="Proteomes" id="UP001165962"/>
    </source>
</evidence>
<evidence type="ECO:0000256" key="4">
    <source>
        <dbReference type="ARBA" id="ARBA00022989"/>
    </source>
</evidence>
<dbReference type="EMBL" id="JAAOIW010000002">
    <property type="protein sequence ID" value="NHN29481.1"/>
    <property type="molecule type" value="Genomic_DNA"/>
</dbReference>
<feature type="transmembrane region" description="Helical" evidence="6">
    <location>
        <begin position="134"/>
        <end position="157"/>
    </location>
</feature>
<evidence type="ECO:0000313" key="8">
    <source>
        <dbReference type="EMBL" id="NHN29481.1"/>
    </source>
</evidence>
<dbReference type="InterPro" id="IPR052528">
    <property type="entry name" value="Sugar_transport-like"/>
</dbReference>
<evidence type="ECO:0000256" key="2">
    <source>
        <dbReference type="ARBA" id="ARBA00022448"/>
    </source>
</evidence>
<feature type="transmembrane region" description="Helical" evidence="6">
    <location>
        <begin position="227"/>
        <end position="249"/>
    </location>
</feature>
<dbReference type="Proteomes" id="UP001165962">
    <property type="component" value="Unassembled WGS sequence"/>
</dbReference>
<feature type="transmembrane region" description="Helical" evidence="6">
    <location>
        <begin position="38"/>
        <end position="61"/>
    </location>
</feature>
<gene>
    <name evidence="8" type="ORF">G9U52_06500</name>
</gene>
<evidence type="ECO:0000256" key="5">
    <source>
        <dbReference type="ARBA" id="ARBA00023136"/>
    </source>
</evidence>
<feature type="transmembrane region" description="Helical" evidence="6">
    <location>
        <begin position="102"/>
        <end position="122"/>
    </location>
</feature>
<keyword evidence="4 6" id="KW-1133">Transmembrane helix</keyword>
<comment type="caution">
    <text evidence="8">The sequence shown here is derived from an EMBL/GenBank/DDBJ whole genome shotgun (WGS) entry which is preliminary data.</text>
</comment>
<dbReference type="RefSeq" id="WP_166147479.1">
    <property type="nucleotide sequence ID" value="NZ_JAAOIW010000002.1"/>
</dbReference>
<dbReference type="PANTHER" id="PTHR23526">
    <property type="entry name" value="INTEGRAL MEMBRANE TRANSPORT PROTEIN-RELATED"/>
    <property type="match status" value="1"/>
</dbReference>